<dbReference type="AlphaFoldDB" id="X1B622"/>
<organism evidence="1">
    <name type="scientific">marine sediment metagenome</name>
    <dbReference type="NCBI Taxonomy" id="412755"/>
    <lineage>
        <taxon>unclassified sequences</taxon>
        <taxon>metagenomes</taxon>
        <taxon>ecological metagenomes</taxon>
    </lineage>
</organism>
<evidence type="ECO:0000313" key="1">
    <source>
        <dbReference type="EMBL" id="GAG91189.1"/>
    </source>
</evidence>
<reference evidence="1" key="1">
    <citation type="journal article" date="2014" name="Front. Microbiol.">
        <title>High frequency of phylogenetically diverse reductive dehalogenase-homologous genes in deep subseafloor sedimentary metagenomes.</title>
        <authorList>
            <person name="Kawai M."/>
            <person name="Futagami T."/>
            <person name="Toyoda A."/>
            <person name="Takaki Y."/>
            <person name="Nishi S."/>
            <person name="Hori S."/>
            <person name="Arai W."/>
            <person name="Tsubouchi T."/>
            <person name="Morono Y."/>
            <person name="Uchiyama I."/>
            <person name="Ito T."/>
            <person name="Fujiyama A."/>
            <person name="Inagaki F."/>
            <person name="Takami H."/>
        </authorList>
    </citation>
    <scope>NUCLEOTIDE SEQUENCE</scope>
    <source>
        <strain evidence="1">Expedition CK06-06</strain>
    </source>
</reference>
<accession>X1B622</accession>
<dbReference type="EMBL" id="BART01025919">
    <property type="protein sequence ID" value="GAG91189.1"/>
    <property type="molecule type" value="Genomic_DNA"/>
</dbReference>
<sequence>MKSRKEVNHGYYMRKIRPFRKNKGEAQLMKTRCLLCGHWINYQKYFEKSPSLKIEIKLWRFGGRANIKVSDYAKLTPELRESLNNIIKDKLKMLLRALGEDLEPKERVVEIYQTPISRETYNVESVEDRIPIKETMDVKIW</sequence>
<protein>
    <submittedName>
        <fullName evidence="1">Uncharacterized protein</fullName>
    </submittedName>
</protein>
<proteinExistence type="predicted"/>
<name>X1B622_9ZZZZ</name>
<comment type="caution">
    <text evidence="1">The sequence shown here is derived from an EMBL/GenBank/DDBJ whole genome shotgun (WGS) entry which is preliminary data.</text>
</comment>
<gene>
    <name evidence="1" type="ORF">S01H4_46395</name>
</gene>